<protein>
    <submittedName>
        <fullName evidence="1">Uncharacterized protein</fullName>
    </submittedName>
</protein>
<name>A0A9P5VBL9_9FUNG</name>
<dbReference type="EMBL" id="JAAAUQ010000297">
    <property type="protein sequence ID" value="KAF9151747.1"/>
    <property type="molecule type" value="Genomic_DNA"/>
</dbReference>
<sequence>MISKPVHTALKSHYSKTQVDIKGIDTIIQHLLFLSPQGQQNQRRASFPKAKLTPGSVCLSESNIINILWANKNTKALLQFSLHSKLAPLDFKTKQNFQYVHESTAGL</sequence>
<accession>A0A9P5VBL9</accession>
<keyword evidence="2" id="KW-1185">Reference proteome</keyword>
<evidence type="ECO:0000313" key="2">
    <source>
        <dbReference type="Proteomes" id="UP000748756"/>
    </source>
</evidence>
<organism evidence="1 2">
    <name type="scientific">Linnemannia schmuckeri</name>
    <dbReference type="NCBI Taxonomy" id="64567"/>
    <lineage>
        <taxon>Eukaryota</taxon>
        <taxon>Fungi</taxon>
        <taxon>Fungi incertae sedis</taxon>
        <taxon>Mucoromycota</taxon>
        <taxon>Mortierellomycotina</taxon>
        <taxon>Mortierellomycetes</taxon>
        <taxon>Mortierellales</taxon>
        <taxon>Mortierellaceae</taxon>
        <taxon>Linnemannia</taxon>
    </lineage>
</organism>
<gene>
    <name evidence="1" type="ORF">BG015_006267</name>
</gene>
<evidence type="ECO:0000313" key="1">
    <source>
        <dbReference type="EMBL" id="KAF9151747.1"/>
    </source>
</evidence>
<proteinExistence type="predicted"/>
<dbReference type="Proteomes" id="UP000748756">
    <property type="component" value="Unassembled WGS sequence"/>
</dbReference>
<dbReference type="OrthoDB" id="2411938at2759"/>
<comment type="caution">
    <text evidence="1">The sequence shown here is derived from an EMBL/GenBank/DDBJ whole genome shotgun (WGS) entry which is preliminary data.</text>
</comment>
<dbReference type="AlphaFoldDB" id="A0A9P5VBL9"/>
<reference evidence="1" key="1">
    <citation type="journal article" date="2020" name="Fungal Divers.">
        <title>Resolving the Mortierellaceae phylogeny through synthesis of multi-gene phylogenetics and phylogenomics.</title>
        <authorList>
            <person name="Vandepol N."/>
            <person name="Liber J."/>
            <person name="Desiro A."/>
            <person name="Na H."/>
            <person name="Kennedy M."/>
            <person name="Barry K."/>
            <person name="Grigoriev I.V."/>
            <person name="Miller A.N."/>
            <person name="O'Donnell K."/>
            <person name="Stajich J.E."/>
            <person name="Bonito G."/>
        </authorList>
    </citation>
    <scope>NUCLEOTIDE SEQUENCE</scope>
    <source>
        <strain evidence="1">NRRL 6426</strain>
    </source>
</reference>